<dbReference type="AlphaFoldDB" id="A0A1Y2GMS6"/>
<evidence type="ECO:0000313" key="2">
    <source>
        <dbReference type="EMBL" id="ORZ16017.1"/>
    </source>
</evidence>
<proteinExistence type="predicted"/>
<comment type="caution">
    <text evidence="2">The sequence shown here is derived from an EMBL/GenBank/DDBJ whole genome shotgun (WGS) entry which is preliminary data.</text>
</comment>
<name>A0A1Y2GMS6_9FUNG</name>
<organism evidence="2 3">
    <name type="scientific">Lobosporangium transversale</name>
    <dbReference type="NCBI Taxonomy" id="64571"/>
    <lineage>
        <taxon>Eukaryota</taxon>
        <taxon>Fungi</taxon>
        <taxon>Fungi incertae sedis</taxon>
        <taxon>Mucoromycota</taxon>
        <taxon>Mortierellomycotina</taxon>
        <taxon>Mortierellomycetes</taxon>
        <taxon>Mortierellales</taxon>
        <taxon>Mortierellaceae</taxon>
        <taxon>Lobosporangium</taxon>
    </lineage>
</organism>
<feature type="compositionally biased region" description="Low complexity" evidence="1">
    <location>
        <begin position="364"/>
        <end position="375"/>
    </location>
</feature>
<accession>A0A1Y2GMS6</accession>
<evidence type="ECO:0000313" key="3">
    <source>
        <dbReference type="Proteomes" id="UP000193648"/>
    </source>
</evidence>
<feature type="region of interest" description="Disordered" evidence="1">
    <location>
        <begin position="350"/>
        <end position="375"/>
    </location>
</feature>
<evidence type="ECO:0000256" key="1">
    <source>
        <dbReference type="SAM" id="MobiDB-lite"/>
    </source>
</evidence>
<reference evidence="2 3" key="1">
    <citation type="submission" date="2016-07" db="EMBL/GenBank/DDBJ databases">
        <title>Pervasive Adenine N6-methylation of Active Genes in Fungi.</title>
        <authorList>
            <consortium name="DOE Joint Genome Institute"/>
            <person name="Mondo S.J."/>
            <person name="Dannebaum R.O."/>
            <person name="Kuo R.C."/>
            <person name="Labutti K."/>
            <person name="Haridas S."/>
            <person name="Kuo A."/>
            <person name="Salamov A."/>
            <person name="Ahrendt S.R."/>
            <person name="Lipzen A."/>
            <person name="Sullivan W."/>
            <person name="Andreopoulos W.B."/>
            <person name="Clum A."/>
            <person name="Lindquist E."/>
            <person name="Daum C."/>
            <person name="Ramamoorthy G.K."/>
            <person name="Gryganskyi A."/>
            <person name="Culley D."/>
            <person name="Magnuson J.K."/>
            <person name="James T.Y."/>
            <person name="O'Malley M.A."/>
            <person name="Stajich J.E."/>
            <person name="Spatafora J.W."/>
            <person name="Visel A."/>
            <person name="Grigoriev I.V."/>
        </authorList>
    </citation>
    <scope>NUCLEOTIDE SEQUENCE [LARGE SCALE GENOMIC DNA]</scope>
    <source>
        <strain evidence="2 3">NRRL 3116</strain>
    </source>
</reference>
<dbReference type="GeneID" id="33565978"/>
<feature type="region of interest" description="Disordered" evidence="1">
    <location>
        <begin position="24"/>
        <end position="93"/>
    </location>
</feature>
<dbReference type="RefSeq" id="XP_021881364.1">
    <property type="nucleotide sequence ID" value="XM_022024134.1"/>
</dbReference>
<dbReference type="InParanoid" id="A0A1Y2GMS6"/>
<feature type="compositionally biased region" description="Low complexity" evidence="1">
    <location>
        <begin position="24"/>
        <end position="36"/>
    </location>
</feature>
<protein>
    <submittedName>
        <fullName evidence="2">Uncharacterized protein</fullName>
    </submittedName>
</protein>
<dbReference type="EMBL" id="MCFF01000018">
    <property type="protein sequence ID" value="ORZ16017.1"/>
    <property type="molecule type" value="Genomic_DNA"/>
</dbReference>
<keyword evidence="3" id="KW-1185">Reference proteome</keyword>
<feature type="compositionally biased region" description="Polar residues" evidence="1">
    <location>
        <begin position="37"/>
        <end position="49"/>
    </location>
</feature>
<gene>
    <name evidence="2" type="ORF">BCR41DRAFT_353362</name>
</gene>
<dbReference type="OrthoDB" id="2435002at2759"/>
<sequence>MTSSPLPSPFLTILMQDYPLFSSPSSPSALSNSISPQVSPVLSSINESPNLHHPNAHIATSSPVNTQQCQQQEQQQYHHHRHPQQQHMSTSIIPPEEQRLRSSVVQLYEYQQQMLHRLVQKDHPLHIPNPEAARRHQQQLTTQLEYYRQLQVMHSQRARDIELLHLQQQRHQQEQNQSQSLHVIKRFQLAQKMLQVQQLHHAHQIQKILYLQRLNRLQEQPLSPCGDAVAESSCLFSTSEEGMAKLEIDPKMMHFPIRSASRPRLDLQELFGGVAQRLSTNSSIQHQAEDLARIVLPSPDQIRKLRRQRLKCHARLRQAATARVAEAQAKSQGYQPCVVMMAEKTEEVNTGQQRTIPLPPSPISPTSSTSFESTSPVCPSSVQLASGYAAGVQIEKQMQAAFWTSSTTSVIPRTSADLVYRRQLRHSMALQQHMIQDHIHKYRIFQAYCLLQRAHEAQAIDESEVQKRKHLQTLAWVEALRQSKELEVPQ</sequence>
<dbReference type="Proteomes" id="UP000193648">
    <property type="component" value="Unassembled WGS sequence"/>
</dbReference>